<keyword evidence="3" id="KW-0804">Transcription</keyword>
<sequence>MLPIGNIYLFLNVILNYMERELLRNRKATEQRLLSAIQELIEESGFEKLGINAVASKAGVSKMLIYRYFGSLDGLVAAYIEQYDFWINFKSNLPKKEGLENFIKEMFHCQIAVLRGNYTLRRLYRWEFMSGNKFIKDLRRQREDKGVWLIEAVSRLSGHPCREVAVIATLLSASISYLALLEENCDFYNGISLQTDEGWEQLQEGIDELISLWISKL</sequence>
<dbReference type="GO" id="GO:0003700">
    <property type="term" value="F:DNA-binding transcription factor activity"/>
    <property type="evidence" value="ECO:0007669"/>
    <property type="project" value="TreeGrafter"/>
</dbReference>
<dbReference type="EMBL" id="RBXN01000001">
    <property type="protein sequence ID" value="RKT61099.1"/>
    <property type="molecule type" value="Genomic_DNA"/>
</dbReference>
<keyword evidence="7" id="KW-1185">Reference proteome</keyword>
<dbReference type="Proteomes" id="UP000269493">
    <property type="component" value="Unassembled WGS sequence"/>
</dbReference>
<dbReference type="SUPFAM" id="SSF46689">
    <property type="entry name" value="Homeodomain-like"/>
    <property type="match status" value="1"/>
</dbReference>
<dbReference type="InterPro" id="IPR050109">
    <property type="entry name" value="HTH-type_TetR-like_transc_reg"/>
</dbReference>
<evidence type="ECO:0000259" key="5">
    <source>
        <dbReference type="PROSITE" id="PS50977"/>
    </source>
</evidence>
<protein>
    <submittedName>
        <fullName evidence="6">TetR family transcriptional regulator</fullName>
    </submittedName>
</protein>
<reference evidence="6 7" key="1">
    <citation type="submission" date="2018-10" db="EMBL/GenBank/DDBJ databases">
        <title>Genomic Encyclopedia of Archaeal and Bacterial Type Strains, Phase II (KMG-II): from individual species to whole genera.</title>
        <authorList>
            <person name="Goeker M."/>
        </authorList>
    </citation>
    <scope>NUCLEOTIDE SEQUENCE [LARGE SCALE GENOMIC DNA]</scope>
    <source>
        <strain evidence="6 7">NSB1</strain>
    </source>
</reference>
<evidence type="ECO:0000313" key="6">
    <source>
        <dbReference type="EMBL" id="RKT61099.1"/>
    </source>
</evidence>
<organism evidence="6 7">
    <name type="scientific">Coprobacter fastidiosus NSB1 = JCM 33896</name>
    <dbReference type="NCBI Taxonomy" id="1349822"/>
    <lineage>
        <taxon>Bacteria</taxon>
        <taxon>Pseudomonadati</taxon>
        <taxon>Bacteroidota</taxon>
        <taxon>Bacteroidia</taxon>
        <taxon>Bacteroidales</taxon>
        <taxon>Barnesiellaceae</taxon>
        <taxon>Coprobacter</taxon>
    </lineage>
</organism>
<dbReference type="GO" id="GO:0000976">
    <property type="term" value="F:transcription cis-regulatory region binding"/>
    <property type="evidence" value="ECO:0007669"/>
    <property type="project" value="TreeGrafter"/>
</dbReference>
<evidence type="ECO:0000256" key="4">
    <source>
        <dbReference type="PROSITE-ProRule" id="PRU00335"/>
    </source>
</evidence>
<dbReference type="InterPro" id="IPR001647">
    <property type="entry name" value="HTH_TetR"/>
</dbReference>
<dbReference type="PRINTS" id="PR00455">
    <property type="entry name" value="HTHTETR"/>
</dbReference>
<dbReference type="PROSITE" id="PS50977">
    <property type="entry name" value="HTH_TETR_2"/>
    <property type="match status" value="1"/>
</dbReference>
<comment type="caution">
    <text evidence="6">The sequence shown here is derived from an EMBL/GenBank/DDBJ whole genome shotgun (WGS) entry which is preliminary data.</text>
</comment>
<evidence type="ECO:0000256" key="1">
    <source>
        <dbReference type="ARBA" id="ARBA00023015"/>
    </source>
</evidence>
<proteinExistence type="predicted"/>
<feature type="DNA-binding region" description="H-T-H motif" evidence="4">
    <location>
        <begin position="50"/>
        <end position="69"/>
    </location>
</feature>
<dbReference type="InterPro" id="IPR009057">
    <property type="entry name" value="Homeodomain-like_sf"/>
</dbReference>
<evidence type="ECO:0000256" key="2">
    <source>
        <dbReference type="ARBA" id="ARBA00023125"/>
    </source>
</evidence>
<dbReference type="Pfam" id="PF00440">
    <property type="entry name" value="TetR_N"/>
    <property type="match status" value="1"/>
</dbReference>
<name>A0A495WI94_9BACT</name>
<dbReference type="Gene3D" id="1.10.357.10">
    <property type="entry name" value="Tetracycline Repressor, domain 2"/>
    <property type="match status" value="1"/>
</dbReference>
<evidence type="ECO:0000256" key="3">
    <source>
        <dbReference type="ARBA" id="ARBA00023163"/>
    </source>
</evidence>
<accession>A0A495WI94</accession>
<gene>
    <name evidence="6" type="ORF">BC742_0139</name>
</gene>
<keyword evidence="1" id="KW-0805">Transcription regulation</keyword>
<dbReference type="PANTHER" id="PTHR30055:SF234">
    <property type="entry name" value="HTH-TYPE TRANSCRIPTIONAL REGULATOR BETI"/>
    <property type="match status" value="1"/>
</dbReference>
<keyword evidence="2 4" id="KW-0238">DNA-binding</keyword>
<dbReference type="AlphaFoldDB" id="A0A495WI94"/>
<feature type="domain" description="HTH tetR-type" evidence="5">
    <location>
        <begin position="27"/>
        <end position="87"/>
    </location>
</feature>
<dbReference type="PANTHER" id="PTHR30055">
    <property type="entry name" value="HTH-TYPE TRANSCRIPTIONAL REGULATOR RUTR"/>
    <property type="match status" value="1"/>
</dbReference>
<evidence type="ECO:0000313" key="7">
    <source>
        <dbReference type="Proteomes" id="UP000269493"/>
    </source>
</evidence>